<dbReference type="InterPro" id="IPR046291">
    <property type="entry name" value="DUF6328"/>
</dbReference>
<accession>A0A560IMV8</accession>
<dbReference type="Pfam" id="PF19853">
    <property type="entry name" value="DUF6328"/>
    <property type="match status" value="2"/>
</dbReference>
<evidence type="ECO:0000256" key="1">
    <source>
        <dbReference type="SAM" id="Phobius"/>
    </source>
</evidence>
<feature type="transmembrane region" description="Helical" evidence="1">
    <location>
        <begin position="210"/>
        <end position="232"/>
    </location>
</feature>
<dbReference type="Proteomes" id="UP000318050">
    <property type="component" value="Unassembled WGS sequence"/>
</dbReference>
<keyword evidence="1" id="KW-0472">Membrane</keyword>
<gene>
    <name evidence="2" type="ORF">FBZ92_108171</name>
</gene>
<feature type="transmembrane region" description="Helical" evidence="1">
    <location>
        <begin position="52"/>
        <end position="73"/>
    </location>
</feature>
<dbReference type="AlphaFoldDB" id="A0A560IMV8"/>
<feature type="transmembrane region" description="Helical" evidence="1">
    <location>
        <begin position="94"/>
        <end position="114"/>
    </location>
</feature>
<evidence type="ECO:0000313" key="2">
    <source>
        <dbReference type="EMBL" id="TWB59525.1"/>
    </source>
</evidence>
<protein>
    <submittedName>
        <fullName evidence="2">Uncharacterized protein</fullName>
    </submittedName>
</protein>
<name>A0A560IMV8_9PROT</name>
<organism evidence="2 3">
    <name type="scientific">Nitrospirillum amazonense</name>
    <dbReference type="NCBI Taxonomy" id="28077"/>
    <lineage>
        <taxon>Bacteria</taxon>
        <taxon>Pseudomonadati</taxon>
        <taxon>Pseudomonadota</taxon>
        <taxon>Alphaproteobacteria</taxon>
        <taxon>Rhodospirillales</taxon>
        <taxon>Azospirillaceae</taxon>
        <taxon>Nitrospirillum</taxon>
    </lineage>
</organism>
<feature type="transmembrane region" description="Helical" evidence="1">
    <location>
        <begin position="120"/>
        <end position="144"/>
    </location>
</feature>
<feature type="transmembrane region" description="Helical" evidence="1">
    <location>
        <begin position="252"/>
        <end position="275"/>
    </location>
</feature>
<feature type="transmembrane region" description="Helical" evidence="1">
    <location>
        <begin position="180"/>
        <end position="204"/>
    </location>
</feature>
<sequence>MPPKNAMDLTHKVKAGLDELRMLTLGCQVLVGFQFQAVFQELFAGLPDHAKAANIAGLLLMILAVGLLMAPGIHHALYGDHQATRGVAHMTSRMADWALTPFALSLGLDVLIGAEQVYGTAAGVAGGLVFAALALGAWLGWGLLARARHGRKEREMADLRGNETADVAQKITFMMTEARTILPGAQAMLGFQLAVVLTKAFASLSPPEKALHAAALGCVALSIILLMAPAAYHRLVYAGEASPRFLTVASRLVTAATLPLGAGMAADAAVTIGFILDSAMAGAVAGGSVLLVLALLWYAHPWRLLRRRLVT</sequence>
<proteinExistence type="predicted"/>
<evidence type="ECO:0000313" key="3">
    <source>
        <dbReference type="Proteomes" id="UP000318050"/>
    </source>
</evidence>
<reference evidence="2 3" key="1">
    <citation type="submission" date="2019-06" db="EMBL/GenBank/DDBJ databases">
        <title>Genomic Encyclopedia of Type Strains, Phase IV (KMG-V): Genome sequencing to study the core and pangenomes of soil and plant-associated prokaryotes.</title>
        <authorList>
            <person name="Whitman W."/>
        </authorList>
    </citation>
    <scope>NUCLEOTIDE SEQUENCE [LARGE SCALE GENOMIC DNA]</scope>
    <source>
        <strain evidence="2 3">BR 11140</strain>
    </source>
</reference>
<keyword evidence="1" id="KW-0812">Transmembrane</keyword>
<dbReference type="EMBL" id="VITT01000008">
    <property type="protein sequence ID" value="TWB59525.1"/>
    <property type="molecule type" value="Genomic_DNA"/>
</dbReference>
<feature type="transmembrane region" description="Helical" evidence="1">
    <location>
        <begin position="281"/>
        <end position="299"/>
    </location>
</feature>
<keyword evidence="1" id="KW-1133">Transmembrane helix</keyword>
<comment type="caution">
    <text evidence="2">The sequence shown here is derived from an EMBL/GenBank/DDBJ whole genome shotgun (WGS) entry which is preliminary data.</text>
</comment>